<protein>
    <submittedName>
        <fullName evidence="4">Glycosyl hydrolase</fullName>
    </submittedName>
</protein>
<keyword evidence="2" id="KW-0732">Signal</keyword>
<keyword evidence="5" id="KW-1185">Reference proteome</keyword>
<evidence type="ECO:0000313" key="4">
    <source>
        <dbReference type="EMBL" id="MRV72697.1"/>
    </source>
</evidence>
<dbReference type="InterPro" id="IPR041437">
    <property type="entry name" value="GH115_C"/>
</dbReference>
<dbReference type="RefSeq" id="WP_154374490.1">
    <property type="nucleotide sequence ID" value="NZ_WKJJ01000007.1"/>
</dbReference>
<sequence>MTAFMKLPRLFAALALLAAALPALPAWAIGQPAVASFTRPAPQAVALAEHGKAAVLFADPSDDPGVLRAAADLQADIRRVTTLTPALRLDRQIRGKDIVIIGTLGKSALIDQLAAKGVIDAKALRGKWEAFQLRTVANPLPGVERALVIAGSDRRGTIYGIYTLSEQIGVSPWYWWADVPTPRHDSVFAHAPDTVSDAPAVQYRGIFLNDEQPALTNWAKERFGGYNHAFYEKVFELILRLRGNYLWPAMWGSAFFDDDKRNGELAHRYGIVMGTSHHEPMMRAQQEWKRQGSGPWDYTRNSETLREFWRGGLRQTRDYDKVITIGMRGDGDEPMSADANTSLLERIVADQRKLIASEINPKVEQVPQLWALYKEVQQYYELGMRVPDDVMLLWCDDNWGNIRRLPTAAERARSGGAGVYYHFDYVGGPRSYKWINVTPIPKIWEQMNLAWEYDARRMWVVNVGDLKPMEVPIEFFLTQAWNPQAMTVERMDGYLREWAAREFGTEHAADIAAIVATYTQYNSRRKPEMLSPTTYSLVHDDEARRIARDYEALAARAEALYAKLPAAQRDAYFQLVLHPVKAGAVVNAMYVSAGLNALYARQGRSAANDMAARVRALFAEDAALSRRYNLDTSGGKWNHMMDQTHIGYTYWNQPPENVMPAVRELALPPQAALGVAVEGSAAAWPADGKLAALPALDAVSRKPRYIEVFNRGAAPLRYTVTASAPWITLDHPQGTVDREQRVLVNVLWDQAPADAAAATLTVRDADGAQVDVTVPLRRAGTTIAGVPSGTFLEADGMVAIEAEHYTGARAPAGRSWQRIPGHGRTLSGMATTPGVLPAAPQQPADMRLEYRMALNSAGPVTVRATLAPTLNFQPGAGLRYAVSFDDEPPQIVNLHAGKTEKDWERWVAEGAALHQSRHTIAQPGVHTLHFWALDPGIVLQSLVVDTGGLRDTYLGPQESPRAP</sequence>
<keyword evidence="1 4" id="KW-0378">Hydrolase</keyword>
<evidence type="ECO:0000313" key="5">
    <source>
        <dbReference type="Proteomes" id="UP000446768"/>
    </source>
</evidence>
<feature type="chain" id="PRO_5030634578" evidence="2">
    <location>
        <begin position="29"/>
        <end position="963"/>
    </location>
</feature>
<dbReference type="Pfam" id="PF17829">
    <property type="entry name" value="GH115_C"/>
    <property type="match status" value="1"/>
</dbReference>
<dbReference type="InterPro" id="IPR029018">
    <property type="entry name" value="Hex-like_dom2"/>
</dbReference>
<dbReference type="GO" id="GO:0016787">
    <property type="term" value="F:hydrolase activity"/>
    <property type="evidence" value="ECO:0007669"/>
    <property type="project" value="UniProtKB-KW"/>
</dbReference>
<dbReference type="Gene3D" id="1.20.58.2150">
    <property type="match status" value="1"/>
</dbReference>
<comment type="caution">
    <text evidence="4">The sequence shown here is derived from an EMBL/GenBank/DDBJ whole genome shotgun (WGS) entry which is preliminary data.</text>
</comment>
<evidence type="ECO:0000256" key="1">
    <source>
        <dbReference type="ARBA" id="ARBA00022801"/>
    </source>
</evidence>
<name>A0A7X2IN97_9BURK</name>
<dbReference type="SUPFAM" id="SSF55545">
    <property type="entry name" value="beta-N-acetylhexosaminidase-like domain"/>
    <property type="match status" value="1"/>
</dbReference>
<dbReference type="Pfam" id="PF15979">
    <property type="entry name" value="Glyco_hydro_115"/>
    <property type="match status" value="1"/>
</dbReference>
<feature type="domain" description="Gylcosyl hydrolase 115 C-terminal" evidence="3">
    <location>
        <begin position="790"/>
        <end position="958"/>
    </location>
</feature>
<dbReference type="InterPro" id="IPR042301">
    <property type="entry name" value="GH115_sf"/>
</dbReference>
<dbReference type="Gene3D" id="2.60.120.1620">
    <property type="match status" value="1"/>
</dbReference>
<evidence type="ECO:0000256" key="2">
    <source>
        <dbReference type="SAM" id="SignalP"/>
    </source>
</evidence>
<dbReference type="Proteomes" id="UP000446768">
    <property type="component" value="Unassembled WGS sequence"/>
</dbReference>
<feature type="signal peptide" evidence="2">
    <location>
        <begin position="1"/>
        <end position="28"/>
    </location>
</feature>
<dbReference type="Gene3D" id="3.20.20.520">
    <property type="entry name" value="Glycosyl hydrolase family 115"/>
    <property type="match status" value="1"/>
</dbReference>
<reference evidence="4 5" key="1">
    <citation type="submission" date="2019-11" db="EMBL/GenBank/DDBJ databases">
        <title>Novel species isolated from a subtropical stream in China.</title>
        <authorList>
            <person name="Lu H."/>
        </authorList>
    </citation>
    <scope>NUCLEOTIDE SEQUENCE [LARGE SCALE GENOMIC DNA]</scope>
    <source>
        <strain evidence="4 5">FT92W</strain>
    </source>
</reference>
<dbReference type="Gene3D" id="3.30.379.10">
    <property type="entry name" value="Chitobiase/beta-hexosaminidase domain 2-like"/>
    <property type="match status" value="1"/>
</dbReference>
<organism evidence="4 5">
    <name type="scientific">Pseudoduganella rivuli</name>
    <dbReference type="NCBI Taxonomy" id="2666085"/>
    <lineage>
        <taxon>Bacteria</taxon>
        <taxon>Pseudomonadati</taxon>
        <taxon>Pseudomonadota</taxon>
        <taxon>Betaproteobacteria</taxon>
        <taxon>Burkholderiales</taxon>
        <taxon>Oxalobacteraceae</taxon>
        <taxon>Telluria group</taxon>
        <taxon>Pseudoduganella</taxon>
    </lineage>
</organism>
<dbReference type="PANTHER" id="PTHR37842">
    <property type="match status" value="1"/>
</dbReference>
<dbReference type="GO" id="GO:0005975">
    <property type="term" value="P:carbohydrate metabolic process"/>
    <property type="evidence" value="ECO:0007669"/>
    <property type="project" value="UniProtKB-ARBA"/>
</dbReference>
<dbReference type="EMBL" id="WKJJ01000007">
    <property type="protein sequence ID" value="MRV72697.1"/>
    <property type="molecule type" value="Genomic_DNA"/>
</dbReference>
<gene>
    <name evidence="4" type="ORF">GJ700_13365</name>
</gene>
<proteinExistence type="predicted"/>
<dbReference type="PANTHER" id="PTHR37842:SF2">
    <property type="entry name" value="GYLCOSYL HYDROLASE 115 C-TERMINAL DOMAIN-CONTAINING PROTEIN"/>
    <property type="match status" value="1"/>
</dbReference>
<dbReference type="AlphaFoldDB" id="A0A7X2IN97"/>
<dbReference type="InterPro" id="IPR031924">
    <property type="entry name" value="GH115"/>
</dbReference>
<evidence type="ECO:0000259" key="3">
    <source>
        <dbReference type="Pfam" id="PF17829"/>
    </source>
</evidence>
<accession>A0A7X2IN97</accession>